<feature type="transmembrane region" description="Helical" evidence="2">
    <location>
        <begin position="96"/>
        <end position="115"/>
    </location>
</feature>
<dbReference type="OMA" id="EYSAKRY"/>
<feature type="transmembrane region" description="Helical" evidence="2">
    <location>
        <begin position="154"/>
        <end position="173"/>
    </location>
</feature>
<evidence type="ECO:0000256" key="2">
    <source>
        <dbReference type="SAM" id="Phobius"/>
    </source>
</evidence>
<accession>A0A2V5IR51</accession>
<sequence>MPLGQPRAMRSVGGSETAGGGRLGLNGDISPTAASTAQTLPSRPVPWTEHLIFLLLLLPTTLSIVLLLADRLHWTIADGSIYGLINSYRTSVQTGVQALATLLSTVQLLIICRLINQATRIRFAHHHASPTHLTTLSFWASLSTPAANWTLPPLLLCLTFLLANLSAVLSALWTGTLTPTTTTTTHRYPLHIPSYHNTSFIIEYPSQIDRTGPTARTPQGYFTYSVGLGQLTALISSASTASPLLAHGSRVHPKLDNTGYSYTGRSYGVGASVGLTDSGLRTTYPHATGYTYVEPGYVAHVECAYNRSSAFRLEDLGEYALYAARGPLPDSVNASRRDGGEYSVYTGYSTRTIVAVGVAAQPVAYTRQRYVAVAAGGYYAGLNASQCVVVFEPAWFGVEVAVAGKVVRVVPGSRGGNVSFSSSSAATATATAAAVGIDKRDDDDDAGNAAQGNATATTADIDPTNKTIHVAMRQLELISNDLTSFYRSTLGDAFNTSIADYRTSVTTTTTTTNTTNTTEDAIALAGITNVYVSLIDDILAGYASAQLMVGGFTQQTAATVTVEAFRVGSHPYIVCVFATSLGLLLVVAAEMVRTRLWRGLPRWDYMEMKMVVAAASNGGRGIAERAAEKGWGADAVGRIPVRLVGGDRDQVAGGWRLVVEDSVDKEMLLLKGGDGEGRWI</sequence>
<evidence type="ECO:0000256" key="1">
    <source>
        <dbReference type="SAM" id="MobiDB-lite"/>
    </source>
</evidence>
<keyword evidence="4" id="KW-1185">Reference proteome</keyword>
<feature type="transmembrane region" description="Helical" evidence="2">
    <location>
        <begin position="571"/>
        <end position="592"/>
    </location>
</feature>
<proteinExistence type="predicted"/>
<evidence type="ECO:0000313" key="3">
    <source>
        <dbReference type="EMBL" id="PYI22376.1"/>
    </source>
</evidence>
<dbReference type="STRING" id="1450538.A0A2V5IR51"/>
<protein>
    <submittedName>
        <fullName evidence="3">Uncharacterized protein</fullName>
    </submittedName>
</protein>
<dbReference type="AlphaFoldDB" id="A0A2V5IR51"/>
<gene>
    <name evidence="3" type="ORF">BO99DRAFT_440850</name>
</gene>
<keyword evidence="2" id="KW-0812">Transmembrane</keyword>
<reference evidence="3" key="1">
    <citation type="submission" date="2018-02" db="EMBL/GenBank/DDBJ databases">
        <title>The genomes of Aspergillus section Nigri reveals drivers in fungal speciation.</title>
        <authorList>
            <consortium name="DOE Joint Genome Institute"/>
            <person name="Vesth T.C."/>
            <person name="Nybo J."/>
            <person name="Theobald S."/>
            <person name="Brandl J."/>
            <person name="Frisvad J.C."/>
            <person name="Nielsen K.F."/>
            <person name="Lyhne E.K."/>
            <person name="Kogle M.E."/>
            <person name="Kuo A."/>
            <person name="Riley R."/>
            <person name="Clum A."/>
            <person name="Nolan M."/>
            <person name="Lipzen A."/>
            <person name="Salamov A."/>
            <person name="Henrissat B."/>
            <person name="Wiebenga A."/>
            <person name="De vries R.P."/>
            <person name="Grigoriev I.V."/>
            <person name="Mortensen U.H."/>
            <person name="Andersen M.R."/>
            <person name="Baker S.E."/>
        </authorList>
    </citation>
    <scope>NUCLEOTIDE SEQUENCE [LARGE SCALE GENOMIC DNA]</scope>
    <source>
        <strain evidence="3">CBS 115571</strain>
    </source>
</reference>
<feature type="region of interest" description="Disordered" evidence="1">
    <location>
        <begin position="1"/>
        <end position="22"/>
    </location>
</feature>
<dbReference type="EMBL" id="KZ825111">
    <property type="protein sequence ID" value="PYI22376.1"/>
    <property type="molecule type" value="Genomic_DNA"/>
</dbReference>
<organism evidence="3 4">
    <name type="scientific">Aspergillus violaceofuscus (strain CBS 115571)</name>
    <dbReference type="NCBI Taxonomy" id="1450538"/>
    <lineage>
        <taxon>Eukaryota</taxon>
        <taxon>Fungi</taxon>
        <taxon>Dikarya</taxon>
        <taxon>Ascomycota</taxon>
        <taxon>Pezizomycotina</taxon>
        <taxon>Eurotiomycetes</taxon>
        <taxon>Eurotiomycetidae</taxon>
        <taxon>Eurotiales</taxon>
        <taxon>Aspergillaceae</taxon>
        <taxon>Aspergillus</taxon>
    </lineage>
</organism>
<keyword evidence="2" id="KW-1133">Transmembrane helix</keyword>
<dbReference type="Proteomes" id="UP000249829">
    <property type="component" value="Unassembled WGS sequence"/>
</dbReference>
<evidence type="ECO:0000313" key="4">
    <source>
        <dbReference type="Proteomes" id="UP000249829"/>
    </source>
</evidence>
<feature type="transmembrane region" description="Helical" evidence="2">
    <location>
        <begin position="51"/>
        <end position="69"/>
    </location>
</feature>
<name>A0A2V5IR51_ASPV1</name>
<keyword evidence="2" id="KW-0472">Membrane</keyword>